<keyword evidence="5 8" id="KW-1133">Transmembrane helix</keyword>
<feature type="transmembrane region" description="Helical" evidence="8">
    <location>
        <begin position="85"/>
        <end position="115"/>
    </location>
</feature>
<dbReference type="InterPro" id="IPR006685">
    <property type="entry name" value="MscS_channel_2nd"/>
</dbReference>
<evidence type="ECO:0000256" key="8">
    <source>
        <dbReference type="SAM" id="Phobius"/>
    </source>
</evidence>
<evidence type="ECO:0000259" key="9">
    <source>
        <dbReference type="Pfam" id="PF00924"/>
    </source>
</evidence>
<dbReference type="InterPro" id="IPR023408">
    <property type="entry name" value="MscS_beta-dom_sf"/>
</dbReference>
<dbReference type="Proteomes" id="UP000665181">
    <property type="component" value="Unassembled WGS sequence"/>
</dbReference>
<comment type="function">
    <text evidence="7">May play a role in resistance to osmotic downshock.</text>
</comment>
<comment type="similarity">
    <text evidence="2">Belongs to the MscS (TC 1.A.23) family.</text>
</comment>
<comment type="subcellular location">
    <subcellularLocation>
        <location evidence="1">Cell membrane</location>
        <topology evidence="1">Multi-pass membrane protein</topology>
    </subcellularLocation>
</comment>
<dbReference type="GO" id="GO:0008381">
    <property type="term" value="F:mechanosensitive monoatomic ion channel activity"/>
    <property type="evidence" value="ECO:0007669"/>
    <property type="project" value="InterPro"/>
</dbReference>
<dbReference type="InterPro" id="IPR011014">
    <property type="entry name" value="MscS_channel_TM-2"/>
</dbReference>
<keyword evidence="4 8" id="KW-0812">Transmembrane</keyword>
<evidence type="ECO:0000256" key="7">
    <source>
        <dbReference type="ARBA" id="ARBA00059688"/>
    </source>
</evidence>
<dbReference type="Gene3D" id="3.30.70.100">
    <property type="match status" value="1"/>
</dbReference>
<evidence type="ECO:0000256" key="4">
    <source>
        <dbReference type="ARBA" id="ARBA00022692"/>
    </source>
</evidence>
<dbReference type="Pfam" id="PF00924">
    <property type="entry name" value="MS_channel_2nd"/>
    <property type="match status" value="1"/>
</dbReference>
<feature type="domain" description="Mechanosensitive ion channel MscS" evidence="9">
    <location>
        <begin position="103"/>
        <end position="167"/>
    </location>
</feature>
<reference evidence="10" key="1">
    <citation type="submission" date="2021-03" db="EMBL/GenBank/DDBJ databases">
        <title>Isolation of Bacillus subtilis from fermented food sample.</title>
        <authorList>
            <person name="Lakshmanan V."/>
            <person name="Athira K."/>
            <person name="Rajagopal K."/>
        </authorList>
    </citation>
    <scope>NUCLEOTIDE SEQUENCE</scope>
    <source>
        <strain evidence="10">S1</strain>
    </source>
</reference>
<dbReference type="EMBL" id="JAGFPW010000016">
    <property type="protein sequence ID" value="MBO3795797.1"/>
    <property type="molecule type" value="Genomic_DNA"/>
</dbReference>
<protein>
    <submittedName>
        <fullName evidence="10">Mechanosensitive ion channel protein MscC</fullName>
    </submittedName>
</protein>
<feature type="transmembrane region" description="Helical" evidence="8">
    <location>
        <begin position="57"/>
        <end position="79"/>
    </location>
</feature>
<accession>A0A410ZE48</accession>
<dbReference type="FunFam" id="2.30.30.60:FF:000001">
    <property type="entry name" value="MscS Mechanosensitive ion channel"/>
    <property type="match status" value="1"/>
</dbReference>
<dbReference type="Gene3D" id="1.10.287.1260">
    <property type="match status" value="1"/>
</dbReference>
<proteinExistence type="inferred from homology"/>
<feature type="transmembrane region" description="Helical" evidence="8">
    <location>
        <begin position="15"/>
        <end position="36"/>
    </location>
</feature>
<keyword evidence="3" id="KW-1003">Cell membrane</keyword>
<evidence type="ECO:0000313" key="10">
    <source>
        <dbReference type="EMBL" id="MBO3795797.1"/>
    </source>
</evidence>
<dbReference type="RefSeq" id="WP_010886444.1">
    <property type="nucleotide sequence ID" value="NZ_AP024621.1"/>
</dbReference>
<dbReference type="Gene3D" id="2.30.30.60">
    <property type="match status" value="1"/>
</dbReference>
<evidence type="ECO:0000256" key="5">
    <source>
        <dbReference type="ARBA" id="ARBA00022989"/>
    </source>
</evidence>
<dbReference type="InterPro" id="IPR010920">
    <property type="entry name" value="LSM_dom_sf"/>
</dbReference>
<keyword evidence="6 8" id="KW-0472">Membrane</keyword>
<evidence type="ECO:0000256" key="3">
    <source>
        <dbReference type="ARBA" id="ARBA00022475"/>
    </source>
</evidence>
<dbReference type="PANTHER" id="PTHR30460">
    <property type="entry name" value="MODERATE CONDUCTANCE MECHANOSENSITIVE CHANNEL YBIO"/>
    <property type="match status" value="1"/>
</dbReference>
<evidence type="ECO:0000313" key="11">
    <source>
        <dbReference type="Proteomes" id="UP000665181"/>
    </source>
</evidence>
<sequence length="280" mass="32206">MRMKETLTEIFQNKIVDILLVAVILWIGVFIINRLVQLFFKRTDFIEEKKEKTIESLVRSVTQYTATIGFIFYVISLFVHDFGKILAGAGVAGIVIGFGAQSLIKDVLAGVFLIYERQLHKGDYVTVNNLFNGTVEEIGLRSLQIREWSGKLLTISNGEVRQIENYNIDFMRITESFLISFKEDPDRVYSVLEEACDMLNEELRDSLKRDEFGNPTEPFQIHGITALNKINRGVEFTVKGMVKDDDYFSASLAVRRVLVRQLYQNNVQMLEEAVRIERTQ</sequence>
<dbReference type="SUPFAM" id="SSF82861">
    <property type="entry name" value="Mechanosensitive channel protein MscS (YggB), transmembrane region"/>
    <property type="match status" value="1"/>
</dbReference>
<dbReference type="SMR" id="A0A410ZE48"/>
<name>A0A410ZE48_BACIU</name>
<gene>
    <name evidence="10" type="primary">mscC</name>
    <name evidence="10" type="synonym">yfkC</name>
    <name evidence="10" type="ORF">J5227_16145</name>
</gene>
<evidence type="ECO:0000256" key="1">
    <source>
        <dbReference type="ARBA" id="ARBA00004651"/>
    </source>
</evidence>
<dbReference type="GO" id="GO:0005886">
    <property type="term" value="C:plasma membrane"/>
    <property type="evidence" value="ECO:0007669"/>
    <property type="project" value="UniProtKB-SubCell"/>
</dbReference>
<evidence type="ECO:0000256" key="6">
    <source>
        <dbReference type="ARBA" id="ARBA00023136"/>
    </source>
</evidence>
<dbReference type="InterPro" id="IPR045276">
    <property type="entry name" value="YbiO_bact"/>
</dbReference>
<comment type="caution">
    <text evidence="10">The sequence shown here is derived from an EMBL/GenBank/DDBJ whole genome shotgun (WGS) entry which is preliminary data.</text>
</comment>
<evidence type="ECO:0000256" key="2">
    <source>
        <dbReference type="ARBA" id="ARBA00008017"/>
    </source>
</evidence>
<dbReference type="SUPFAM" id="SSF50182">
    <property type="entry name" value="Sm-like ribonucleoproteins"/>
    <property type="match status" value="1"/>
</dbReference>
<dbReference type="PANTHER" id="PTHR30460:SF1">
    <property type="entry name" value="MECHANOSENSITIVE ION CHANNEL"/>
    <property type="match status" value="1"/>
</dbReference>
<organism evidence="10 11">
    <name type="scientific">Bacillus subtilis</name>
    <dbReference type="NCBI Taxonomy" id="1423"/>
    <lineage>
        <taxon>Bacteria</taxon>
        <taxon>Bacillati</taxon>
        <taxon>Bacillota</taxon>
        <taxon>Bacilli</taxon>
        <taxon>Bacillales</taxon>
        <taxon>Bacillaceae</taxon>
        <taxon>Bacillus</taxon>
    </lineage>
</organism>
<dbReference type="AlphaFoldDB" id="A0A410ZE48"/>